<comment type="caution">
    <text evidence="1">The sequence shown here is derived from an EMBL/GenBank/DDBJ whole genome shotgun (WGS) entry which is preliminary data.</text>
</comment>
<accession>A0AAV3RMW7</accession>
<protein>
    <submittedName>
        <fullName evidence="1">Uncharacterized protein</fullName>
    </submittedName>
</protein>
<dbReference type="EMBL" id="BAABME010010218">
    <property type="protein sequence ID" value="GAA0176586.1"/>
    <property type="molecule type" value="Genomic_DNA"/>
</dbReference>
<dbReference type="AlphaFoldDB" id="A0AAV3RMW7"/>
<organism evidence="1 2">
    <name type="scientific">Lithospermum erythrorhizon</name>
    <name type="common">Purple gromwell</name>
    <name type="synonym">Lithospermum officinale var. erythrorhizon</name>
    <dbReference type="NCBI Taxonomy" id="34254"/>
    <lineage>
        <taxon>Eukaryota</taxon>
        <taxon>Viridiplantae</taxon>
        <taxon>Streptophyta</taxon>
        <taxon>Embryophyta</taxon>
        <taxon>Tracheophyta</taxon>
        <taxon>Spermatophyta</taxon>
        <taxon>Magnoliopsida</taxon>
        <taxon>eudicotyledons</taxon>
        <taxon>Gunneridae</taxon>
        <taxon>Pentapetalae</taxon>
        <taxon>asterids</taxon>
        <taxon>lamiids</taxon>
        <taxon>Boraginales</taxon>
        <taxon>Boraginaceae</taxon>
        <taxon>Boraginoideae</taxon>
        <taxon>Lithospermeae</taxon>
        <taxon>Lithospermum</taxon>
    </lineage>
</organism>
<keyword evidence="2" id="KW-1185">Reference proteome</keyword>
<name>A0AAV3RMW7_LITER</name>
<sequence>MSLDEKETIPKDVGADEVLRVLLLCMLRSGTGLICIKEQHATEREHILPFVSPTKNPPTERELLGFTSSIITGSSCVKS</sequence>
<dbReference type="Proteomes" id="UP001454036">
    <property type="component" value="Unassembled WGS sequence"/>
</dbReference>
<evidence type="ECO:0000313" key="2">
    <source>
        <dbReference type="Proteomes" id="UP001454036"/>
    </source>
</evidence>
<proteinExistence type="predicted"/>
<gene>
    <name evidence="1" type="ORF">LIER_29554</name>
</gene>
<reference evidence="1 2" key="1">
    <citation type="submission" date="2024-01" db="EMBL/GenBank/DDBJ databases">
        <title>The complete chloroplast genome sequence of Lithospermum erythrorhizon: insights into the phylogenetic relationship among Boraginaceae species and the maternal lineages of purple gromwells.</title>
        <authorList>
            <person name="Okada T."/>
            <person name="Watanabe K."/>
        </authorList>
    </citation>
    <scope>NUCLEOTIDE SEQUENCE [LARGE SCALE GENOMIC DNA]</scope>
</reference>
<evidence type="ECO:0000313" key="1">
    <source>
        <dbReference type="EMBL" id="GAA0176586.1"/>
    </source>
</evidence>